<dbReference type="InterPro" id="IPR011033">
    <property type="entry name" value="PRC_barrel-like_sf"/>
</dbReference>
<dbReference type="Pfam" id="PF24986">
    <property type="entry name" value="PRC_RimM"/>
    <property type="match status" value="1"/>
</dbReference>
<dbReference type="GO" id="GO:0043022">
    <property type="term" value="F:ribosome binding"/>
    <property type="evidence" value="ECO:0007669"/>
    <property type="project" value="InterPro"/>
</dbReference>
<dbReference type="PANTHER" id="PTHR33692">
    <property type="entry name" value="RIBOSOME MATURATION FACTOR RIMM"/>
    <property type="match status" value="1"/>
</dbReference>
<reference evidence="8 9" key="1">
    <citation type="submission" date="2016-11" db="EMBL/GenBank/DDBJ databases">
        <title>Mixed transmission modes and dynamic genome evolution in an obligate animal-bacterial symbiosis.</title>
        <authorList>
            <person name="Russell S.L."/>
            <person name="Corbett-Detig R.B."/>
            <person name="Cavanaugh C.M."/>
        </authorList>
    </citation>
    <scope>NUCLEOTIDE SEQUENCE [LARGE SCALE GENOMIC DNA]</scope>
    <source>
        <strain evidence="8">Sp-SM6</strain>
    </source>
</reference>
<dbReference type="Gene3D" id="2.30.30.240">
    <property type="entry name" value="PRC-barrel domain"/>
    <property type="match status" value="1"/>
</dbReference>
<comment type="caution">
    <text evidence="8">The sequence shown here is derived from an EMBL/GenBank/DDBJ whole genome shotgun (WGS) entry which is preliminary data.</text>
</comment>
<dbReference type="GO" id="GO:0005840">
    <property type="term" value="C:ribosome"/>
    <property type="evidence" value="ECO:0007669"/>
    <property type="project" value="InterPro"/>
</dbReference>
<comment type="domain">
    <text evidence="5">The PRC barrel domain binds ribosomal protein uS19.</text>
</comment>
<accession>A0A1T2KZZ7</accession>
<comment type="subcellular location">
    <subcellularLocation>
        <location evidence="5">Cytoplasm</location>
    </subcellularLocation>
</comment>
<evidence type="ECO:0000256" key="1">
    <source>
        <dbReference type="ARBA" id="ARBA00022490"/>
    </source>
</evidence>
<dbReference type="AlphaFoldDB" id="A0A1T2KZZ7"/>
<dbReference type="SUPFAM" id="SSF50346">
    <property type="entry name" value="PRC-barrel domain"/>
    <property type="match status" value="1"/>
</dbReference>
<feature type="domain" description="Ribosome maturation factor RimM PRC barrel" evidence="7">
    <location>
        <begin position="104"/>
        <end position="168"/>
    </location>
</feature>
<dbReference type="GO" id="GO:0006364">
    <property type="term" value="P:rRNA processing"/>
    <property type="evidence" value="ECO:0007669"/>
    <property type="project" value="UniProtKB-UniRule"/>
</dbReference>
<dbReference type="InterPro" id="IPR011961">
    <property type="entry name" value="RimM"/>
</dbReference>
<gene>
    <name evidence="5" type="primary">rimM</name>
    <name evidence="8" type="ORF">BOW52_08675</name>
</gene>
<dbReference type="InterPro" id="IPR002676">
    <property type="entry name" value="RimM_N"/>
</dbReference>
<dbReference type="OrthoDB" id="9783509at2"/>
<evidence type="ECO:0000259" key="6">
    <source>
        <dbReference type="Pfam" id="PF01782"/>
    </source>
</evidence>
<keyword evidence="4 5" id="KW-0143">Chaperone</keyword>
<keyword evidence="2 5" id="KW-0690">Ribosome biogenesis</keyword>
<evidence type="ECO:0000256" key="5">
    <source>
        <dbReference type="HAMAP-Rule" id="MF_00014"/>
    </source>
</evidence>
<keyword evidence="9" id="KW-1185">Reference proteome</keyword>
<dbReference type="EMBL" id="MPRK01000185">
    <property type="protein sequence ID" value="OOZ38374.1"/>
    <property type="molecule type" value="Genomic_DNA"/>
</dbReference>
<evidence type="ECO:0000259" key="7">
    <source>
        <dbReference type="Pfam" id="PF24986"/>
    </source>
</evidence>
<dbReference type="GO" id="GO:0042274">
    <property type="term" value="P:ribosomal small subunit biogenesis"/>
    <property type="evidence" value="ECO:0007669"/>
    <property type="project" value="UniProtKB-UniRule"/>
</dbReference>
<dbReference type="RefSeq" id="WP_078477376.1">
    <property type="nucleotide sequence ID" value="NZ_MPRK01000185.1"/>
</dbReference>
<dbReference type="PANTHER" id="PTHR33692:SF1">
    <property type="entry name" value="RIBOSOME MATURATION FACTOR RIMM"/>
    <property type="match status" value="1"/>
</dbReference>
<keyword evidence="3 5" id="KW-0698">rRNA processing</keyword>
<keyword evidence="1 5" id="KW-0963">Cytoplasm</keyword>
<comment type="similarity">
    <text evidence="5">Belongs to the RimM family.</text>
</comment>
<dbReference type="HAMAP" id="MF_00014">
    <property type="entry name" value="Ribosome_mat_RimM"/>
    <property type="match status" value="1"/>
</dbReference>
<dbReference type="Proteomes" id="UP000190198">
    <property type="component" value="Unassembled WGS sequence"/>
</dbReference>
<feature type="domain" description="RimM N-terminal" evidence="6">
    <location>
        <begin position="12"/>
        <end position="92"/>
    </location>
</feature>
<comment type="function">
    <text evidence="5">An accessory protein needed during the final step in the assembly of 30S ribosomal subunit, possibly for assembly of the head region. Essential for efficient processing of 16S rRNA. May be needed both before and after RbfA during the maturation of 16S rRNA. It has affinity for free ribosomal 30S subunits but not for 70S ribosomes.</text>
</comment>
<dbReference type="Pfam" id="PF01782">
    <property type="entry name" value="RimM"/>
    <property type="match status" value="1"/>
</dbReference>
<dbReference type="InterPro" id="IPR036976">
    <property type="entry name" value="RimM_N_sf"/>
</dbReference>
<protein>
    <recommendedName>
        <fullName evidence="5">Ribosome maturation factor RimM</fullName>
    </recommendedName>
</protein>
<proteinExistence type="inferred from homology"/>
<dbReference type="InterPro" id="IPR009000">
    <property type="entry name" value="Transl_B-barrel_sf"/>
</dbReference>
<dbReference type="SUPFAM" id="SSF50447">
    <property type="entry name" value="Translation proteins"/>
    <property type="match status" value="1"/>
</dbReference>
<comment type="subunit">
    <text evidence="5">Binds ribosomal protein uS19.</text>
</comment>
<evidence type="ECO:0000313" key="8">
    <source>
        <dbReference type="EMBL" id="OOZ38374.1"/>
    </source>
</evidence>
<evidence type="ECO:0000256" key="2">
    <source>
        <dbReference type="ARBA" id="ARBA00022517"/>
    </source>
</evidence>
<dbReference type="InterPro" id="IPR056792">
    <property type="entry name" value="PRC_RimM"/>
</dbReference>
<dbReference type="NCBIfam" id="TIGR02273">
    <property type="entry name" value="16S_RimM"/>
    <property type="match status" value="1"/>
</dbReference>
<organism evidence="8 9">
    <name type="scientific">Solemya elarraichensis gill symbiont</name>
    <dbReference type="NCBI Taxonomy" id="1918949"/>
    <lineage>
        <taxon>Bacteria</taxon>
        <taxon>Pseudomonadati</taxon>
        <taxon>Pseudomonadota</taxon>
        <taxon>Gammaproteobacteria</taxon>
        <taxon>sulfur-oxidizing symbionts</taxon>
    </lineage>
</organism>
<sequence length="171" mass="19390">MADNSGQRLVVLGRISGLHGVQGWVKIFSHTDPREGIVKYAPWLIRRDGKWEEIKVVSGRRHGKTVVAKIEGVNDRNQAAELLDCDIAVERSKLPPSSQDDYYWTDLENLSVQTVDGEVLGRIDYLFETGSNDVMVVQGERQRLIPFIEPEVVKQVDLENGLMVVDWDPEF</sequence>
<evidence type="ECO:0000313" key="9">
    <source>
        <dbReference type="Proteomes" id="UP000190198"/>
    </source>
</evidence>
<dbReference type="GO" id="GO:0005737">
    <property type="term" value="C:cytoplasm"/>
    <property type="evidence" value="ECO:0007669"/>
    <property type="project" value="UniProtKB-SubCell"/>
</dbReference>
<name>A0A1T2KZZ7_9GAMM</name>
<evidence type="ECO:0000256" key="4">
    <source>
        <dbReference type="ARBA" id="ARBA00023186"/>
    </source>
</evidence>
<evidence type="ECO:0000256" key="3">
    <source>
        <dbReference type="ARBA" id="ARBA00022552"/>
    </source>
</evidence>
<dbReference type="Gene3D" id="2.40.30.60">
    <property type="entry name" value="RimM"/>
    <property type="match status" value="1"/>
</dbReference>